<dbReference type="GO" id="GO:0048250">
    <property type="term" value="P:iron import into the mitochondrion"/>
    <property type="evidence" value="ECO:0007669"/>
    <property type="project" value="TreeGrafter"/>
</dbReference>
<name>A0AAD9IJL0_PROWI</name>
<evidence type="ECO:0000256" key="8">
    <source>
        <dbReference type="ARBA" id="ARBA00023136"/>
    </source>
</evidence>
<dbReference type="PANTHER" id="PTHR45758">
    <property type="entry name" value="MITOFERRIN-1-RELATED"/>
    <property type="match status" value="1"/>
</dbReference>
<feature type="repeat" description="Solcar" evidence="9">
    <location>
        <begin position="1"/>
        <end position="75"/>
    </location>
</feature>
<keyword evidence="5" id="KW-0677">Repeat</keyword>
<evidence type="ECO:0000256" key="4">
    <source>
        <dbReference type="ARBA" id="ARBA00022692"/>
    </source>
</evidence>
<comment type="caution">
    <text evidence="11">The sequence shown here is derived from an EMBL/GenBank/DDBJ whole genome shotgun (WGS) entry which is preliminary data.</text>
</comment>
<sequence length="274" mass="30115">MGEHIAMFPVDTIKTRMQALSHPGQQLHVSLRQAMRAVVKREGVRGLYRGVTAMAMGAGPAHAIYFATYEKAKDLYGGNRQGYQLSATAAAGATATVVNDACMTPWDVIKQRMQITHSPFKNIMECARTTWRNEGVAAFYRSYWTTLLMNVPFTAIQFMLYESTKKYLVGHGTEDEQEEGLKVQLIAGGIAGGAAAAATTPLDVVKTRLQLEGLESATRYRTMSVLPVIRQIVREEGQAALWSGMKPRILFNAPAMAICWGVYETCKSLLAGDE</sequence>
<organism evidence="11 12">
    <name type="scientific">Prototheca wickerhamii</name>
    <dbReference type="NCBI Taxonomy" id="3111"/>
    <lineage>
        <taxon>Eukaryota</taxon>
        <taxon>Viridiplantae</taxon>
        <taxon>Chlorophyta</taxon>
        <taxon>core chlorophytes</taxon>
        <taxon>Trebouxiophyceae</taxon>
        <taxon>Chlorellales</taxon>
        <taxon>Chlorellaceae</taxon>
        <taxon>Prototheca</taxon>
    </lineage>
</organism>
<dbReference type="Proteomes" id="UP001255856">
    <property type="component" value="Unassembled WGS sequence"/>
</dbReference>
<dbReference type="SUPFAM" id="SSF103506">
    <property type="entry name" value="Mitochondrial carrier"/>
    <property type="match status" value="1"/>
</dbReference>
<dbReference type="Pfam" id="PF00153">
    <property type="entry name" value="Mito_carr"/>
    <property type="match status" value="3"/>
</dbReference>
<evidence type="ECO:0000256" key="3">
    <source>
        <dbReference type="ARBA" id="ARBA00022448"/>
    </source>
</evidence>
<reference evidence="11" key="1">
    <citation type="submission" date="2021-01" db="EMBL/GenBank/DDBJ databases">
        <authorList>
            <person name="Eckstrom K.M.E."/>
        </authorList>
    </citation>
    <scope>NUCLEOTIDE SEQUENCE</scope>
    <source>
        <strain evidence="11">UVCC 0001</strain>
    </source>
</reference>
<dbReference type="GO" id="GO:0015093">
    <property type="term" value="F:ferrous iron transmembrane transporter activity"/>
    <property type="evidence" value="ECO:0007669"/>
    <property type="project" value="TreeGrafter"/>
</dbReference>
<dbReference type="PRINTS" id="PR00926">
    <property type="entry name" value="MITOCARRIER"/>
</dbReference>
<evidence type="ECO:0000313" key="12">
    <source>
        <dbReference type="Proteomes" id="UP001255856"/>
    </source>
</evidence>
<keyword evidence="12" id="KW-1185">Reference proteome</keyword>
<dbReference type="InterPro" id="IPR023395">
    <property type="entry name" value="MCP_dom_sf"/>
</dbReference>
<evidence type="ECO:0008006" key="13">
    <source>
        <dbReference type="Google" id="ProtNLM"/>
    </source>
</evidence>
<feature type="repeat" description="Solcar" evidence="9">
    <location>
        <begin position="179"/>
        <end position="269"/>
    </location>
</feature>
<protein>
    <recommendedName>
        <fullName evidence="13">Mitochondrial carrier</fullName>
    </recommendedName>
</protein>
<keyword evidence="7" id="KW-0496">Mitochondrion</keyword>
<dbReference type="EMBL" id="JASFZW010000002">
    <property type="protein sequence ID" value="KAK2079508.1"/>
    <property type="molecule type" value="Genomic_DNA"/>
</dbReference>
<evidence type="ECO:0000313" key="11">
    <source>
        <dbReference type="EMBL" id="KAK2079508.1"/>
    </source>
</evidence>
<dbReference type="InterPro" id="IPR002067">
    <property type="entry name" value="MCP"/>
</dbReference>
<proteinExistence type="inferred from homology"/>
<gene>
    <name evidence="11" type="ORF">QBZ16_001902</name>
</gene>
<dbReference type="GO" id="GO:0031966">
    <property type="term" value="C:mitochondrial membrane"/>
    <property type="evidence" value="ECO:0007669"/>
    <property type="project" value="UniProtKB-SubCell"/>
</dbReference>
<dbReference type="AlphaFoldDB" id="A0AAD9IJL0"/>
<keyword evidence="3 10" id="KW-0813">Transport</keyword>
<keyword evidence="6" id="KW-1133">Transmembrane helix</keyword>
<dbReference type="Gene3D" id="1.50.40.10">
    <property type="entry name" value="Mitochondrial carrier domain"/>
    <property type="match status" value="2"/>
</dbReference>
<dbReference type="PANTHER" id="PTHR45758:SF4">
    <property type="entry name" value="MITOFERRIN-1"/>
    <property type="match status" value="1"/>
</dbReference>
<feature type="repeat" description="Solcar" evidence="9">
    <location>
        <begin position="83"/>
        <end position="167"/>
    </location>
</feature>
<accession>A0AAD9IJL0</accession>
<dbReference type="PROSITE" id="PS50920">
    <property type="entry name" value="SOLCAR"/>
    <property type="match status" value="3"/>
</dbReference>
<dbReference type="InterPro" id="IPR018108">
    <property type="entry name" value="MCP_transmembrane"/>
</dbReference>
<comment type="similarity">
    <text evidence="2 10">Belongs to the mitochondrial carrier (TC 2.A.29) family.</text>
</comment>
<evidence type="ECO:0000256" key="10">
    <source>
        <dbReference type="RuleBase" id="RU000488"/>
    </source>
</evidence>
<evidence type="ECO:0000256" key="5">
    <source>
        <dbReference type="ARBA" id="ARBA00022737"/>
    </source>
</evidence>
<keyword evidence="8 9" id="KW-0472">Membrane</keyword>
<comment type="subcellular location">
    <subcellularLocation>
        <location evidence="1">Mitochondrion membrane</location>
        <topology evidence="1">Multi-pass membrane protein</topology>
    </subcellularLocation>
</comment>
<evidence type="ECO:0000256" key="2">
    <source>
        <dbReference type="ARBA" id="ARBA00006375"/>
    </source>
</evidence>
<keyword evidence="4 9" id="KW-0812">Transmembrane</keyword>
<evidence type="ECO:0000256" key="1">
    <source>
        <dbReference type="ARBA" id="ARBA00004225"/>
    </source>
</evidence>
<evidence type="ECO:0000256" key="9">
    <source>
        <dbReference type="PROSITE-ProRule" id="PRU00282"/>
    </source>
</evidence>
<evidence type="ECO:0000256" key="7">
    <source>
        <dbReference type="ARBA" id="ARBA00023128"/>
    </source>
</evidence>
<evidence type="ECO:0000256" key="6">
    <source>
        <dbReference type="ARBA" id="ARBA00022989"/>
    </source>
</evidence>